<protein>
    <submittedName>
        <fullName evidence="3">Helix-turn-helix domain-containing protein</fullName>
    </submittedName>
</protein>
<evidence type="ECO:0000256" key="1">
    <source>
        <dbReference type="SAM" id="MobiDB-lite"/>
    </source>
</evidence>
<dbReference type="InterPro" id="IPR041657">
    <property type="entry name" value="HTH_17"/>
</dbReference>
<keyword evidence="4" id="KW-1185">Reference proteome</keyword>
<feature type="region of interest" description="Disordered" evidence="1">
    <location>
        <begin position="67"/>
        <end position="90"/>
    </location>
</feature>
<name>A0ABX8BDS7_9ACTN</name>
<dbReference type="Proteomes" id="UP000676079">
    <property type="component" value="Chromosome"/>
</dbReference>
<dbReference type="EMBL" id="CP074133">
    <property type="protein sequence ID" value="QUX20404.1"/>
    <property type="molecule type" value="Genomic_DNA"/>
</dbReference>
<sequence length="90" mass="10537">MIERRETHVVEIPKLLVSVRKAAEILDLSERVVYELCYARELESVKVGPKKWIRRITCESLNRYVEKARRESGIPEPPPDRHGPPKRGFE</sequence>
<gene>
    <name evidence="3" type="ORF">KGD84_17955</name>
</gene>
<proteinExistence type="predicted"/>
<feature type="domain" description="Helix-turn-helix" evidence="2">
    <location>
        <begin position="17"/>
        <end position="68"/>
    </location>
</feature>
<evidence type="ECO:0000259" key="2">
    <source>
        <dbReference type="Pfam" id="PF12728"/>
    </source>
</evidence>
<evidence type="ECO:0000313" key="3">
    <source>
        <dbReference type="EMBL" id="QUX20404.1"/>
    </source>
</evidence>
<reference evidence="3 4" key="1">
    <citation type="submission" date="2021-05" db="EMBL/GenBank/DDBJ databases">
        <title>Direct Submission.</title>
        <authorList>
            <person name="Li K."/>
            <person name="Gao J."/>
        </authorList>
    </citation>
    <scope>NUCLEOTIDE SEQUENCE [LARGE SCALE GENOMIC DNA]</scope>
    <source>
        <strain evidence="3 4">Mg02</strain>
    </source>
</reference>
<organism evidence="3 4">
    <name type="scientific">Nocardiopsis changdeensis</name>
    <dbReference type="NCBI Taxonomy" id="2831969"/>
    <lineage>
        <taxon>Bacteria</taxon>
        <taxon>Bacillati</taxon>
        <taxon>Actinomycetota</taxon>
        <taxon>Actinomycetes</taxon>
        <taxon>Streptosporangiales</taxon>
        <taxon>Nocardiopsidaceae</taxon>
        <taxon>Nocardiopsis</taxon>
    </lineage>
</organism>
<accession>A0ABX8BDS7</accession>
<dbReference type="Pfam" id="PF12728">
    <property type="entry name" value="HTH_17"/>
    <property type="match status" value="1"/>
</dbReference>
<dbReference type="RefSeq" id="WP_220561599.1">
    <property type="nucleotide sequence ID" value="NZ_CP074133.1"/>
</dbReference>
<evidence type="ECO:0000313" key="4">
    <source>
        <dbReference type="Proteomes" id="UP000676079"/>
    </source>
</evidence>